<dbReference type="PANTHER" id="PTHR42845:SF1">
    <property type="entry name" value="HYDROGENASE SMALL SUBUNIT"/>
    <property type="match status" value="1"/>
</dbReference>
<gene>
    <name evidence="5" type="ORF">SIID45300_00456</name>
</gene>
<evidence type="ECO:0000256" key="1">
    <source>
        <dbReference type="ARBA" id="ARBA00001927"/>
    </source>
</evidence>
<protein>
    <recommendedName>
        <fullName evidence="4">NADH:ubiquinone oxidoreductase-like 20kDa subunit domain-containing protein</fullName>
    </recommendedName>
</protein>
<feature type="domain" description="NADH:ubiquinone oxidoreductase-like 20kDa subunit" evidence="4">
    <location>
        <begin position="13"/>
        <end position="159"/>
    </location>
</feature>
<dbReference type="InterPro" id="IPR006137">
    <property type="entry name" value="NADH_UbQ_OxRdtase-like_20kDa"/>
</dbReference>
<dbReference type="Pfam" id="PF01058">
    <property type="entry name" value="Oxidored_q6"/>
    <property type="match status" value="1"/>
</dbReference>
<dbReference type="InterPro" id="IPR037024">
    <property type="entry name" value="NiFe_Hase_small_N_sf"/>
</dbReference>
<comment type="caution">
    <text evidence="5">The sequence shown here is derived from an EMBL/GenBank/DDBJ whole genome shotgun (WGS) entry which is preliminary data.</text>
</comment>
<dbReference type="SUPFAM" id="SSF56770">
    <property type="entry name" value="HydA/Nqo6-like"/>
    <property type="match status" value="1"/>
</dbReference>
<keyword evidence="3" id="KW-0003">3Fe-4S</keyword>
<keyword evidence="2" id="KW-0560">Oxidoreductase</keyword>
<accession>A0ABQ0C5J4</accession>
<name>A0ABQ0C5J4_9PROT</name>
<reference evidence="5 6" key="1">
    <citation type="submission" date="2024-05" db="EMBL/GenBank/DDBJ databases">
        <authorList>
            <consortium name="Candidatus Magnetaquicoccaceae bacterium FCR-1 genome sequencing consortium"/>
            <person name="Shimoshige H."/>
            <person name="Shimamura S."/>
            <person name="Taoka A."/>
            <person name="Kobayashi H."/>
            <person name="Maekawa T."/>
        </authorList>
    </citation>
    <scope>NUCLEOTIDE SEQUENCE [LARGE SCALE GENOMIC DNA]</scope>
    <source>
        <strain evidence="5 6">FCR-1</strain>
    </source>
</reference>
<dbReference type="InterPro" id="IPR051349">
    <property type="entry name" value="Hydrogenase_assoc-protein"/>
</dbReference>
<evidence type="ECO:0000259" key="4">
    <source>
        <dbReference type="Pfam" id="PF01058"/>
    </source>
</evidence>
<keyword evidence="3" id="KW-0411">Iron-sulfur</keyword>
<dbReference type="RefSeq" id="WP_420903867.1">
    <property type="nucleotide sequence ID" value="NZ_BAAFGK010000002.1"/>
</dbReference>
<dbReference type="PANTHER" id="PTHR42845">
    <property type="entry name" value="COENZYME F420-REDUCING HYDROGENASE, GAMMA SUBUNIT"/>
    <property type="match status" value="1"/>
</dbReference>
<evidence type="ECO:0000313" key="6">
    <source>
        <dbReference type="Proteomes" id="UP001628193"/>
    </source>
</evidence>
<dbReference type="Gene3D" id="3.40.50.700">
    <property type="entry name" value="NADH:ubiquinone oxidoreductase-like, 20kDa subunit"/>
    <property type="match status" value="1"/>
</dbReference>
<dbReference type="Proteomes" id="UP001628193">
    <property type="component" value="Unassembled WGS sequence"/>
</dbReference>
<keyword evidence="6" id="KW-1185">Reference proteome</keyword>
<evidence type="ECO:0000313" key="5">
    <source>
        <dbReference type="EMBL" id="GAB0056151.1"/>
    </source>
</evidence>
<dbReference type="EMBL" id="BAAFGK010000002">
    <property type="protein sequence ID" value="GAB0056151.1"/>
    <property type="molecule type" value="Genomic_DNA"/>
</dbReference>
<evidence type="ECO:0000256" key="3">
    <source>
        <dbReference type="ARBA" id="ARBA00023291"/>
    </source>
</evidence>
<organism evidence="5 6">
    <name type="scientific">Candidatus Magnetaquiglobus chichijimensis</name>
    <dbReference type="NCBI Taxonomy" id="3141448"/>
    <lineage>
        <taxon>Bacteria</taxon>
        <taxon>Pseudomonadati</taxon>
        <taxon>Pseudomonadota</taxon>
        <taxon>Magnetococcia</taxon>
        <taxon>Magnetococcales</taxon>
        <taxon>Candidatus Magnetaquicoccaceae</taxon>
        <taxon>Candidatus Magnetaquiglobus</taxon>
    </lineage>
</organism>
<reference evidence="5 6" key="2">
    <citation type="submission" date="2024-09" db="EMBL/GenBank/DDBJ databases">
        <title>Draft genome sequence of Candidatus Magnetaquicoccaceae bacterium FCR-1.</title>
        <authorList>
            <person name="Shimoshige H."/>
            <person name="Shimamura S."/>
            <person name="Taoka A."/>
            <person name="Kobayashi H."/>
            <person name="Maekawa T."/>
        </authorList>
    </citation>
    <scope>NUCLEOTIDE SEQUENCE [LARGE SCALE GENOMIC DNA]</scope>
    <source>
        <strain evidence="5 6">FCR-1</strain>
    </source>
</reference>
<keyword evidence="3" id="KW-0479">Metal-binding</keyword>
<keyword evidence="3" id="KW-0408">Iron</keyword>
<comment type="cofactor">
    <cofactor evidence="1">
        <name>[3Fe-4S] cluster</name>
        <dbReference type="ChEBI" id="CHEBI:21137"/>
    </cofactor>
</comment>
<sequence length="264" mass="29687">MKPKVAFFDFASCEGCQLAVLNCEDILLDLLEWVDIVEFREAISETASRYDVAFIEGSIHRELDAERLRDIRARTTHLVAMGACACIGNVQARANFLAPAENYQRVYGSEDRNRVQTDPEFWPLWSQTRVRTVAEIVPVDFELRGCPLVPEEFIELVKALVTGTAPRFTPHPVCVECKAFENECAFERGEICMGQLTRGGCKAVCVTHGYRCDGCRGLVPHANLEAHRALLRRLGLSDAQIANRYRLFMSAEPPGRLVRCSHEP</sequence>
<proteinExistence type="predicted"/>
<evidence type="ECO:0000256" key="2">
    <source>
        <dbReference type="ARBA" id="ARBA00023002"/>
    </source>
</evidence>